<gene>
    <name evidence="10" type="ORF">CINCED_3A023572</name>
</gene>
<dbReference type="EC" id="3.4.22.34" evidence="3"/>
<evidence type="ECO:0000256" key="4">
    <source>
        <dbReference type="ARBA" id="ARBA00022670"/>
    </source>
</evidence>
<dbReference type="PANTHER" id="PTHR12000">
    <property type="entry name" value="HEMOGLOBINASE FAMILY MEMBER"/>
    <property type="match status" value="1"/>
</dbReference>
<dbReference type="FunFam" id="3.40.50.1460:FF:000006">
    <property type="entry name" value="Legumain"/>
    <property type="match status" value="1"/>
</dbReference>
<dbReference type="PIRSF" id="PIRSF019663">
    <property type="entry name" value="Legumain"/>
    <property type="match status" value="1"/>
</dbReference>
<dbReference type="Pfam" id="PF20985">
    <property type="entry name" value="Legum_prodom"/>
    <property type="match status" value="1"/>
</dbReference>
<dbReference type="AlphaFoldDB" id="A0A5E4N8P7"/>
<reference evidence="10 11" key="1">
    <citation type="submission" date="2019-08" db="EMBL/GenBank/DDBJ databases">
        <authorList>
            <person name="Alioto T."/>
            <person name="Alioto T."/>
            <person name="Gomez Garrido J."/>
        </authorList>
    </citation>
    <scope>NUCLEOTIDE SEQUENCE [LARGE SCALE GENOMIC DNA]</scope>
</reference>
<evidence type="ECO:0000256" key="3">
    <source>
        <dbReference type="ARBA" id="ARBA00012628"/>
    </source>
</evidence>
<accession>A0A5E4N8P7</accession>
<dbReference type="CDD" id="cd21115">
    <property type="entry name" value="legumain_C"/>
    <property type="match status" value="1"/>
</dbReference>
<dbReference type="Pfam" id="PF01650">
    <property type="entry name" value="Peptidase_C13"/>
    <property type="match status" value="1"/>
</dbReference>
<feature type="chain" id="PRO_5022931669" description="legumain" evidence="8">
    <location>
        <begin position="19"/>
        <end position="470"/>
    </location>
</feature>
<dbReference type="OrthoDB" id="192611at2759"/>
<dbReference type="PANTHER" id="PTHR12000:SF42">
    <property type="entry name" value="LEGUMAIN"/>
    <property type="match status" value="1"/>
</dbReference>
<keyword evidence="4" id="KW-0645">Protease</keyword>
<evidence type="ECO:0000313" key="11">
    <source>
        <dbReference type="Proteomes" id="UP000325440"/>
    </source>
</evidence>
<comment type="catalytic activity">
    <reaction evidence="1">
        <text>Hydrolysis of proteins and small molecule substrates at -Asn-|-Xaa- bonds.</text>
        <dbReference type="EC" id="3.4.22.34"/>
    </reaction>
</comment>
<evidence type="ECO:0000256" key="7">
    <source>
        <dbReference type="ARBA" id="ARBA00022807"/>
    </source>
</evidence>
<evidence type="ECO:0000256" key="2">
    <source>
        <dbReference type="ARBA" id="ARBA00009941"/>
    </source>
</evidence>
<organism evidence="10 11">
    <name type="scientific">Cinara cedri</name>
    <dbReference type="NCBI Taxonomy" id="506608"/>
    <lineage>
        <taxon>Eukaryota</taxon>
        <taxon>Metazoa</taxon>
        <taxon>Ecdysozoa</taxon>
        <taxon>Arthropoda</taxon>
        <taxon>Hexapoda</taxon>
        <taxon>Insecta</taxon>
        <taxon>Pterygota</taxon>
        <taxon>Neoptera</taxon>
        <taxon>Paraneoptera</taxon>
        <taxon>Hemiptera</taxon>
        <taxon>Sternorrhyncha</taxon>
        <taxon>Aphidomorpha</taxon>
        <taxon>Aphidoidea</taxon>
        <taxon>Aphididae</taxon>
        <taxon>Lachninae</taxon>
        <taxon>Cinara</taxon>
    </lineage>
</organism>
<proteinExistence type="inferred from homology"/>
<keyword evidence="5 8" id="KW-0732">Signal</keyword>
<name>A0A5E4N8P7_9HEMI</name>
<keyword evidence="6" id="KW-0378">Hydrolase</keyword>
<dbReference type="InterPro" id="IPR046427">
    <property type="entry name" value="Legumain_prodom_sf"/>
</dbReference>
<dbReference type="GO" id="GO:0005773">
    <property type="term" value="C:vacuole"/>
    <property type="evidence" value="ECO:0007669"/>
    <property type="project" value="GOC"/>
</dbReference>
<keyword evidence="7" id="KW-0788">Thiol protease</keyword>
<dbReference type="Proteomes" id="UP000325440">
    <property type="component" value="Unassembled WGS sequence"/>
</dbReference>
<evidence type="ECO:0000313" key="10">
    <source>
        <dbReference type="EMBL" id="VVC37940.1"/>
    </source>
</evidence>
<comment type="similarity">
    <text evidence="2">Belongs to the peptidase C13 family.</text>
</comment>
<protein>
    <recommendedName>
        <fullName evidence="3">legumain</fullName>
        <ecNumber evidence="3">3.4.22.34</ecNumber>
    </recommendedName>
</protein>
<sequence>MGIFNLALLVLFGIGSFARDTPLNEFEIDNSLGDSLYKGKQWVVLVAGTSGWKKYRHQADICHAYQIVKSNGIPEENIITMIVDDIAHNIRNPRRGKIFNKPHKAFRGKDVYRGVQIDYRGSDVNSENFLNIITGNKTGMQNVGSGKVVEGGPHDTIFVNFVTHGSTGFLSFPDSFLFADELNNAFNNMYTNGNFAKMLLYIEASYGGSLFDGILNERTNIMAVTASGPRENSYACYYVGFPYYTFLGDDFSVTWMENSDSMYGDFSAADITVFEDYSVVREAIDDSNVMIYGDYHIGNEPLSSFIGYQENDSQSTKAISKKTVMSGMSSKDVDEYSVLDQLTNDKLTAIKKSELETELSKNNRMRSIINNIFRDIYSKVLTATPEIKEIVGEYDAPHNQQLTLKMFPCYRSIINTISDSCFSLTQNPYTLDRLNVFANLCVADNQIHELVNNLVNESCANIPKNIINVF</sequence>
<dbReference type="GO" id="GO:0051603">
    <property type="term" value="P:proteolysis involved in protein catabolic process"/>
    <property type="evidence" value="ECO:0007669"/>
    <property type="project" value="TreeGrafter"/>
</dbReference>
<feature type="signal peptide" evidence="8">
    <location>
        <begin position="1"/>
        <end position="18"/>
    </location>
</feature>
<dbReference type="GO" id="GO:0004197">
    <property type="term" value="F:cysteine-type endopeptidase activity"/>
    <property type="evidence" value="ECO:0007669"/>
    <property type="project" value="UniProtKB-EC"/>
</dbReference>
<dbReference type="InterPro" id="IPR001096">
    <property type="entry name" value="Peptidase_C13"/>
</dbReference>
<evidence type="ECO:0000256" key="1">
    <source>
        <dbReference type="ARBA" id="ARBA00000810"/>
    </source>
</evidence>
<dbReference type="EMBL" id="CABPRJ010001459">
    <property type="protein sequence ID" value="VVC37940.1"/>
    <property type="molecule type" value="Genomic_DNA"/>
</dbReference>
<dbReference type="GO" id="GO:0006624">
    <property type="term" value="P:vacuolar protein processing"/>
    <property type="evidence" value="ECO:0007669"/>
    <property type="project" value="TreeGrafter"/>
</dbReference>
<evidence type="ECO:0000259" key="9">
    <source>
        <dbReference type="Pfam" id="PF20985"/>
    </source>
</evidence>
<evidence type="ECO:0000256" key="8">
    <source>
        <dbReference type="SAM" id="SignalP"/>
    </source>
</evidence>
<dbReference type="InterPro" id="IPR048501">
    <property type="entry name" value="Legum_prodom"/>
</dbReference>
<feature type="domain" description="Legumain prodomain" evidence="9">
    <location>
        <begin position="359"/>
        <end position="452"/>
    </location>
</feature>
<keyword evidence="11" id="KW-1185">Reference proteome</keyword>
<dbReference type="Gene3D" id="1.10.132.130">
    <property type="match status" value="1"/>
</dbReference>
<evidence type="ECO:0000256" key="5">
    <source>
        <dbReference type="ARBA" id="ARBA00022729"/>
    </source>
</evidence>
<dbReference type="PRINTS" id="PR00776">
    <property type="entry name" value="HEMOGLOBNASE"/>
</dbReference>
<evidence type="ECO:0000256" key="6">
    <source>
        <dbReference type="ARBA" id="ARBA00022801"/>
    </source>
</evidence>
<dbReference type="Gene3D" id="3.40.50.1460">
    <property type="match status" value="1"/>
</dbReference>